<reference evidence="2 3" key="1">
    <citation type="submission" date="2019-03" db="EMBL/GenBank/DDBJ databases">
        <authorList>
            <person name="Kim M.K.M."/>
        </authorList>
    </citation>
    <scope>NUCLEOTIDE SEQUENCE [LARGE SCALE GENOMIC DNA]</scope>
    <source>
        <strain evidence="2 3">18JY21-1</strain>
    </source>
</reference>
<keyword evidence="3" id="KW-1185">Reference proteome</keyword>
<keyword evidence="1" id="KW-0812">Transmembrane</keyword>
<keyword evidence="1" id="KW-1133">Transmembrane helix</keyword>
<dbReference type="RefSeq" id="WP_132418684.1">
    <property type="nucleotide sequence ID" value="NZ_SKFG01000013.1"/>
</dbReference>
<proteinExistence type="predicted"/>
<gene>
    <name evidence="2" type="ORF">E0485_14040</name>
</gene>
<evidence type="ECO:0000313" key="2">
    <source>
        <dbReference type="EMBL" id="TCZ76317.1"/>
    </source>
</evidence>
<accession>A0A4R4EAL3</accession>
<evidence type="ECO:0000256" key="1">
    <source>
        <dbReference type="SAM" id="Phobius"/>
    </source>
</evidence>
<feature type="transmembrane region" description="Helical" evidence="1">
    <location>
        <begin position="72"/>
        <end position="92"/>
    </location>
</feature>
<sequence length="115" mass="13288">MNLRQSGFVKLLTFILIILAMVFAVHTPGVEKLTTETNQEINVQENKRSMARLTSSSIKLKRLIDKMSMLSILVYLYSSICYVLLTSVLLYYPSIARIKKRLLLRPIKFTSQYLN</sequence>
<organism evidence="2 3">
    <name type="scientific">Paenibacillus albiflavus</name>
    <dbReference type="NCBI Taxonomy" id="2545760"/>
    <lineage>
        <taxon>Bacteria</taxon>
        <taxon>Bacillati</taxon>
        <taxon>Bacillota</taxon>
        <taxon>Bacilli</taxon>
        <taxon>Bacillales</taxon>
        <taxon>Paenibacillaceae</taxon>
        <taxon>Paenibacillus</taxon>
    </lineage>
</organism>
<protein>
    <submittedName>
        <fullName evidence="2">Uncharacterized protein</fullName>
    </submittedName>
</protein>
<name>A0A4R4EAL3_9BACL</name>
<dbReference type="Proteomes" id="UP000295418">
    <property type="component" value="Unassembled WGS sequence"/>
</dbReference>
<evidence type="ECO:0000313" key="3">
    <source>
        <dbReference type="Proteomes" id="UP000295418"/>
    </source>
</evidence>
<keyword evidence="1" id="KW-0472">Membrane</keyword>
<comment type="caution">
    <text evidence="2">The sequence shown here is derived from an EMBL/GenBank/DDBJ whole genome shotgun (WGS) entry which is preliminary data.</text>
</comment>
<dbReference type="AlphaFoldDB" id="A0A4R4EAL3"/>
<dbReference type="EMBL" id="SKFG01000013">
    <property type="protein sequence ID" value="TCZ76317.1"/>
    <property type="molecule type" value="Genomic_DNA"/>
</dbReference>